<dbReference type="RefSeq" id="WP_334252427.1">
    <property type="nucleotide sequence ID" value="NZ_JBAKBE010000011.1"/>
</dbReference>
<dbReference type="EMBL" id="JBAKBE010000011">
    <property type="protein sequence ID" value="MEH0098019.1"/>
    <property type="molecule type" value="Genomic_DNA"/>
</dbReference>
<name>A0ABU7ZS10_9HYPH</name>
<accession>A0ABU7ZS10</accession>
<dbReference type="Proteomes" id="UP001380822">
    <property type="component" value="Unassembled WGS sequence"/>
</dbReference>
<protein>
    <submittedName>
        <fullName evidence="1">Uncharacterized protein</fullName>
    </submittedName>
</protein>
<evidence type="ECO:0000313" key="2">
    <source>
        <dbReference type="Proteomes" id="UP001380822"/>
    </source>
</evidence>
<gene>
    <name evidence="1" type="ORF">V6L76_17285</name>
</gene>
<reference evidence="1 2" key="1">
    <citation type="submission" date="2024-02" db="EMBL/GenBank/DDBJ databases">
        <title>A new putative Pannonibacter species isolated from two cases of bloodstream infections in paediatric patients.</title>
        <authorList>
            <person name="Castellana S."/>
            <person name="De Laurentiis V."/>
            <person name="Grassi M."/>
            <person name="De Leonardis F."/>
            <person name="Mosca A."/>
            <person name="De Carlo C."/>
            <person name="Sparapano E."/>
            <person name="Ronga L."/>
            <person name="Santacroce L."/>
            <person name="Chironna M."/>
            <person name="De Robertis A."/>
            <person name="Bianco A."/>
            <person name="Del Sambro L."/>
            <person name="Capozzi L."/>
            <person name="Parisi A."/>
        </authorList>
    </citation>
    <scope>NUCLEOTIDE SEQUENCE [LARGE SCALE GENOMIC DNA]</scope>
    <source>
        <strain evidence="1 2">Pt2</strain>
    </source>
</reference>
<comment type="caution">
    <text evidence="1">The sequence shown here is derived from an EMBL/GenBank/DDBJ whole genome shotgun (WGS) entry which is preliminary data.</text>
</comment>
<evidence type="ECO:0000313" key="1">
    <source>
        <dbReference type="EMBL" id="MEH0098019.1"/>
    </source>
</evidence>
<keyword evidence="2" id="KW-1185">Reference proteome</keyword>
<sequence length="76" mass="8249">MLNIEFTGRITADDDEIRDAIARATAVFLEAGVSPEAAAAENDARIEQFAETTQLWSRADYAATAEMGEGASLVWR</sequence>
<proteinExistence type="predicted"/>
<organism evidence="1 2">
    <name type="scientific">Pannonibacter anstelovis</name>
    <dbReference type="NCBI Taxonomy" id="3121537"/>
    <lineage>
        <taxon>Bacteria</taxon>
        <taxon>Pseudomonadati</taxon>
        <taxon>Pseudomonadota</taxon>
        <taxon>Alphaproteobacteria</taxon>
        <taxon>Hyphomicrobiales</taxon>
        <taxon>Stappiaceae</taxon>
        <taxon>Pannonibacter</taxon>
    </lineage>
</organism>